<comment type="function">
    <text evidence="10">Catalyzes the transfer of an acyl group from acyl-phosphate (acyl-PO(4)) to glycerol-3-phosphate (G3P) to form lysophosphatidic acid (LPA). This enzyme utilizes acyl-phosphate as fatty acyl donor, but not acyl-CoA or acyl-ACP.</text>
</comment>
<dbReference type="EC" id="2.3.1.275" evidence="10"/>
<sequence length="208" mass="23192">MKLSFMLICAYLLGSIPSGLWIGKWLYHKDIRKLGSGNIGTTNTFRVLGKKAGLIVLFLDMFKGTLAGMLPYFFGSFSHPFYSPLLIGVAAVIGHSFSIFDHFHGGKAVATSAGMVLAYSPLFFFICWLVFGSLVYFTRMVSVASMLGMVIIFGLTFFFHDGLLSLIAFILTCFIIYMHRDNFKRIKAGTESKVPFGFGYHKPTTKKK</sequence>
<feature type="transmembrane region" description="Helical" evidence="10">
    <location>
        <begin position="112"/>
        <end position="137"/>
    </location>
</feature>
<dbReference type="NCBIfam" id="TIGR00023">
    <property type="entry name" value="glycerol-3-phosphate 1-O-acyltransferase PlsY"/>
    <property type="match status" value="1"/>
</dbReference>
<keyword evidence="4 10" id="KW-0812">Transmembrane</keyword>
<dbReference type="UniPathway" id="UPA00085"/>
<keyword evidence="8 10" id="KW-0594">Phospholipid biosynthesis</keyword>
<dbReference type="GO" id="GO:0043772">
    <property type="term" value="F:acyl-phosphate glycerol-3-phosphate acyltransferase activity"/>
    <property type="evidence" value="ECO:0007669"/>
    <property type="project" value="UniProtKB-UniRule"/>
</dbReference>
<evidence type="ECO:0000256" key="8">
    <source>
        <dbReference type="ARBA" id="ARBA00023209"/>
    </source>
</evidence>
<dbReference type="PANTHER" id="PTHR30309:SF0">
    <property type="entry name" value="GLYCEROL-3-PHOSPHATE ACYLTRANSFERASE-RELATED"/>
    <property type="match status" value="1"/>
</dbReference>
<dbReference type="InterPro" id="IPR003811">
    <property type="entry name" value="G3P_acylTferase_PlsY"/>
</dbReference>
<evidence type="ECO:0000256" key="4">
    <source>
        <dbReference type="ARBA" id="ARBA00022692"/>
    </source>
</evidence>
<evidence type="ECO:0000256" key="10">
    <source>
        <dbReference type="HAMAP-Rule" id="MF_01043"/>
    </source>
</evidence>
<feature type="transmembrane region" description="Helical" evidence="10">
    <location>
        <begin position="81"/>
        <end position="100"/>
    </location>
</feature>
<keyword evidence="1 10" id="KW-1003">Cell membrane</keyword>
<comment type="subcellular location">
    <subcellularLocation>
        <location evidence="10">Cell membrane</location>
        <topology evidence="10">Multi-pass membrane protein</topology>
    </subcellularLocation>
</comment>
<evidence type="ECO:0000256" key="3">
    <source>
        <dbReference type="ARBA" id="ARBA00022679"/>
    </source>
</evidence>
<accession>A0A1K2I786</accession>
<evidence type="ECO:0000256" key="2">
    <source>
        <dbReference type="ARBA" id="ARBA00022516"/>
    </source>
</evidence>
<keyword evidence="5 10" id="KW-1133">Transmembrane helix</keyword>
<dbReference type="GO" id="GO:0005886">
    <property type="term" value="C:plasma membrane"/>
    <property type="evidence" value="ECO:0007669"/>
    <property type="project" value="UniProtKB-SubCell"/>
</dbReference>
<dbReference type="PANTHER" id="PTHR30309">
    <property type="entry name" value="INNER MEMBRANE PROTEIN YGIH"/>
    <property type="match status" value="1"/>
</dbReference>
<feature type="transmembrane region" description="Helical" evidence="10">
    <location>
        <begin position="149"/>
        <end position="177"/>
    </location>
</feature>
<comment type="similarity">
    <text evidence="10">Belongs to the PlsY family.</text>
</comment>
<feature type="transmembrane region" description="Helical" evidence="10">
    <location>
        <begin position="6"/>
        <end position="27"/>
    </location>
</feature>
<evidence type="ECO:0000256" key="5">
    <source>
        <dbReference type="ARBA" id="ARBA00022989"/>
    </source>
</evidence>
<keyword evidence="9 10" id="KW-1208">Phospholipid metabolism</keyword>
<comment type="subunit">
    <text evidence="10">Probably interacts with PlsX.</text>
</comment>
<keyword evidence="6 10" id="KW-0443">Lipid metabolism</keyword>
<evidence type="ECO:0000313" key="11">
    <source>
        <dbReference type="EMBL" id="SFZ88098.1"/>
    </source>
</evidence>
<dbReference type="SMART" id="SM01207">
    <property type="entry name" value="G3P_acyltransf"/>
    <property type="match status" value="1"/>
</dbReference>
<evidence type="ECO:0000256" key="1">
    <source>
        <dbReference type="ARBA" id="ARBA00022475"/>
    </source>
</evidence>
<dbReference type="AlphaFoldDB" id="A0A1K2I786"/>
<keyword evidence="11" id="KW-0012">Acyltransferase</keyword>
<keyword evidence="7 10" id="KW-0472">Membrane</keyword>
<comment type="pathway">
    <text evidence="10">Lipid metabolism; phospholipid metabolism.</text>
</comment>
<evidence type="ECO:0000256" key="9">
    <source>
        <dbReference type="ARBA" id="ARBA00023264"/>
    </source>
</evidence>
<dbReference type="Pfam" id="PF02660">
    <property type="entry name" value="G3P_acyltransf"/>
    <property type="match status" value="1"/>
</dbReference>
<evidence type="ECO:0000256" key="7">
    <source>
        <dbReference type="ARBA" id="ARBA00023136"/>
    </source>
</evidence>
<organism evidence="11">
    <name type="scientific">Loigolactobacillus rennini</name>
    <dbReference type="NCBI Taxonomy" id="238013"/>
    <lineage>
        <taxon>Bacteria</taxon>
        <taxon>Bacillati</taxon>
        <taxon>Bacillota</taxon>
        <taxon>Bacilli</taxon>
        <taxon>Lactobacillales</taxon>
        <taxon>Lactobacillaceae</taxon>
        <taxon>Loigolactobacillus</taxon>
    </lineage>
</organism>
<name>A0A1K2I786_9LACO</name>
<keyword evidence="2 10" id="KW-0444">Lipid biosynthesis</keyword>
<dbReference type="HAMAP" id="MF_01043">
    <property type="entry name" value="PlsY"/>
    <property type="match status" value="1"/>
</dbReference>
<dbReference type="EMBL" id="LT634362">
    <property type="protein sequence ID" value="SFZ88098.1"/>
    <property type="molecule type" value="Genomic_DNA"/>
</dbReference>
<gene>
    <name evidence="10" type="primary">plsY</name>
    <name evidence="11" type="ORF">LREN565_1211</name>
</gene>
<keyword evidence="3 10" id="KW-0808">Transferase</keyword>
<protein>
    <recommendedName>
        <fullName evidence="10">Glycerol-3-phosphate acyltransferase</fullName>
    </recommendedName>
    <alternativeName>
        <fullName evidence="10">Acyl-PO4 G3P acyltransferase</fullName>
    </alternativeName>
    <alternativeName>
        <fullName evidence="10">Acyl-phosphate--glycerol-3-phosphate acyltransferase</fullName>
    </alternativeName>
    <alternativeName>
        <fullName evidence="10">G3P acyltransferase</fullName>
        <shortName evidence="10">GPAT</shortName>
        <ecNumber evidence="10">2.3.1.275</ecNumber>
    </alternativeName>
    <alternativeName>
        <fullName evidence="10">Lysophosphatidic acid synthase</fullName>
        <shortName evidence="10">LPA synthase</shortName>
    </alternativeName>
</protein>
<proteinExistence type="inferred from homology"/>
<reference evidence="11" key="1">
    <citation type="submission" date="2016-11" db="EMBL/GenBank/DDBJ databases">
        <authorList>
            <person name="Jaros S."/>
            <person name="Januszkiewicz K."/>
            <person name="Wedrychowicz H."/>
        </authorList>
    </citation>
    <scope>NUCLEOTIDE SEQUENCE</scope>
    <source>
        <strain evidence="11">ACA-DC 565</strain>
    </source>
</reference>
<comment type="catalytic activity">
    <reaction evidence="10">
        <text>an acyl phosphate + sn-glycerol 3-phosphate = a 1-acyl-sn-glycero-3-phosphate + phosphate</text>
        <dbReference type="Rhea" id="RHEA:34075"/>
        <dbReference type="ChEBI" id="CHEBI:43474"/>
        <dbReference type="ChEBI" id="CHEBI:57597"/>
        <dbReference type="ChEBI" id="CHEBI:57970"/>
        <dbReference type="ChEBI" id="CHEBI:59918"/>
        <dbReference type="EC" id="2.3.1.275"/>
    </reaction>
</comment>
<dbReference type="GO" id="GO:0008654">
    <property type="term" value="P:phospholipid biosynthetic process"/>
    <property type="evidence" value="ECO:0007669"/>
    <property type="project" value="UniProtKB-UniRule"/>
</dbReference>
<evidence type="ECO:0000256" key="6">
    <source>
        <dbReference type="ARBA" id="ARBA00023098"/>
    </source>
</evidence>
<feature type="transmembrane region" description="Helical" evidence="10">
    <location>
        <begin position="54"/>
        <end position="75"/>
    </location>
</feature>